<dbReference type="RefSeq" id="WP_046518238.1">
    <property type="nucleotide sequence ID" value="NZ_LAVS01000001.1"/>
</dbReference>
<comment type="caution">
    <text evidence="1">The sequence shown here is derived from an EMBL/GenBank/DDBJ whole genome shotgun (WGS) entry which is preliminary data.</text>
</comment>
<gene>
    <name evidence="1" type="ORF">EIK76_05745</name>
</gene>
<evidence type="ECO:0000313" key="2">
    <source>
        <dbReference type="Proteomes" id="UP000276260"/>
    </source>
</evidence>
<dbReference type="AlphaFoldDB" id="A0A3P3QQN4"/>
<evidence type="ECO:0000313" key="1">
    <source>
        <dbReference type="EMBL" id="RRJ23566.1"/>
    </source>
</evidence>
<organism evidence="1 2">
    <name type="scientific">Rheinheimera mesophila</name>
    <dbReference type="NCBI Taxonomy" id="1547515"/>
    <lineage>
        <taxon>Bacteria</taxon>
        <taxon>Pseudomonadati</taxon>
        <taxon>Pseudomonadota</taxon>
        <taxon>Gammaproteobacteria</taxon>
        <taxon>Chromatiales</taxon>
        <taxon>Chromatiaceae</taxon>
        <taxon>Rheinheimera</taxon>
    </lineage>
</organism>
<protein>
    <submittedName>
        <fullName evidence="1">Uncharacterized protein</fullName>
    </submittedName>
</protein>
<sequence length="214" mass="24585">MKKHSADQHQLWQDPAQDLSYTELCNALYERELMRYAKTAPEFLAGLPKKIASLPFYIRRCASSILSHQSPLELDSQNASWIGRQSLQCPAKEQGIEQIEQFYVKHSKLALIVPVYQNQQAQETVWLDSVDEIDRAGQRLHCNEHGWFSFNGTPLTDENSDKFLLKPTKSLMTAACCGHVWLNGERKSPRVLSLRELLLASRLNWQNFAKPFQP</sequence>
<accession>A0A3P3QQN4</accession>
<name>A0A3P3QQN4_9GAMM</name>
<dbReference type="OrthoDB" id="6321522at2"/>
<dbReference type="EMBL" id="RRCF01000001">
    <property type="protein sequence ID" value="RRJ23566.1"/>
    <property type="molecule type" value="Genomic_DNA"/>
</dbReference>
<keyword evidence="2" id="KW-1185">Reference proteome</keyword>
<proteinExistence type="predicted"/>
<dbReference type="Proteomes" id="UP000276260">
    <property type="component" value="Unassembled WGS sequence"/>
</dbReference>
<reference evidence="1 2" key="1">
    <citation type="submission" date="2018-11" db="EMBL/GenBank/DDBJ databases">
        <title>Draft genome analysis of Rheinheimera mesophila isolated from an industrial waste site.</title>
        <authorList>
            <person name="Yu Q."/>
            <person name="Qi Y."/>
            <person name="Zhang H."/>
            <person name="Lu Y."/>
            <person name="Pu J."/>
        </authorList>
    </citation>
    <scope>NUCLEOTIDE SEQUENCE [LARGE SCALE GENOMIC DNA]</scope>
    <source>
        <strain evidence="1 2">IITR13</strain>
    </source>
</reference>